<keyword evidence="2" id="KW-1185">Reference proteome</keyword>
<dbReference type="InterPro" id="IPR007487">
    <property type="entry name" value="ABC_transpt-TYRBP-like"/>
</dbReference>
<protein>
    <submittedName>
        <fullName evidence="1">ABC-type uncharacterized transport system substrate-binding protein</fullName>
    </submittedName>
</protein>
<name>A0A4R7JTL2_9GAMM</name>
<dbReference type="EMBL" id="SOAX01000003">
    <property type="protein sequence ID" value="TDT41365.1"/>
    <property type="molecule type" value="Genomic_DNA"/>
</dbReference>
<comment type="caution">
    <text evidence="1">The sequence shown here is derived from an EMBL/GenBank/DDBJ whole genome shotgun (WGS) entry which is preliminary data.</text>
</comment>
<sequence>MMDNNNIQARKGLLPTWRGLGRHLGVFLLLSLVSAGSGAEQDRLFFAGGDDPALTELIQSRVEARFGNRLDLAPYNQQTASDALVLTASADALAEVRANNPDQPVVSLFSTSGETKRIIDSAGRFSAIYSDPPLDRQLELGQLIIPRARTVAILSSREQADSFDQVIDSAERLGLEARVFVVSSPDTLIRDLTRALAYGDFVLGTPDSRIFNRNTVKPLLLTSYRRNRLVIGPTRPFVRAGSVASTYTPAEDQVDEGLQLVEAWFETGELPDPRYPDEFQVIINEQVARSMNLPLPGEESLRESLISREDEQ</sequence>
<dbReference type="AlphaFoldDB" id="A0A4R7JTL2"/>
<organism evidence="1 2">
    <name type="scientific">Halospina denitrificans</name>
    <dbReference type="NCBI Taxonomy" id="332522"/>
    <lineage>
        <taxon>Bacteria</taxon>
        <taxon>Pseudomonadati</taxon>
        <taxon>Pseudomonadota</taxon>
        <taxon>Gammaproteobacteria</taxon>
        <taxon>Halospina</taxon>
    </lineage>
</organism>
<dbReference type="Gene3D" id="3.40.50.2300">
    <property type="match status" value="2"/>
</dbReference>
<dbReference type="Proteomes" id="UP000295830">
    <property type="component" value="Unassembled WGS sequence"/>
</dbReference>
<dbReference type="PANTHER" id="PTHR35271">
    <property type="entry name" value="ABC TRANSPORTER, SUBSTRATE-BINDING LIPOPROTEIN-RELATED"/>
    <property type="match status" value="1"/>
</dbReference>
<evidence type="ECO:0000313" key="1">
    <source>
        <dbReference type="EMBL" id="TDT41365.1"/>
    </source>
</evidence>
<evidence type="ECO:0000313" key="2">
    <source>
        <dbReference type="Proteomes" id="UP000295830"/>
    </source>
</evidence>
<accession>A0A4R7JTL2</accession>
<gene>
    <name evidence="1" type="ORF">DES49_1448</name>
</gene>
<dbReference type="OrthoDB" id="9178917at2"/>
<reference evidence="1 2" key="1">
    <citation type="submission" date="2019-03" db="EMBL/GenBank/DDBJ databases">
        <title>Genomic Encyclopedia of Type Strains, Phase IV (KMG-IV): sequencing the most valuable type-strain genomes for metagenomic binning, comparative biology and taxonomic classification.</title>
        <authorList>
            <person name="Goeker M."/>
        </authorList>
    </citation>
    <scope>NUCLEOTIDE SEQUENCE [LARGE SCALE GENOMIC DNA]</scope>
    <source>
        <strain evidence="1 2">DSM 15505</strain>
    </source>
</reference>
<dbReference type="PANTHER" id="PTHR35271:SF1">
    <property type="entry name" value="ABC TRANSPORTER, SUBSTRATE-BINDING LIPOPROTEIN"/>
    <property type="match status" value="1"/>
</dbReference>
<proteinExistence type="predicted"/>